<reference evidence="1 2" key="1">
    <citation type="submission" date="2024-09" db="EMBL/GenBank/DDBJ databases">
        <authorList>
            <person name="Sun Q."/>
            <person name="Mori K."/>
        </authorList>
    </citation>
    <scope>NUCLEOTIDE SEQUENCE [LARGE SCALE GENOMIC DNA]</scope>
    <source>
        <strain evidence="1 2">CCM 7792</strain>
    </source>
</reference>
<dbReference type="InterPro" id="IPR009444">
    <property type="entry name" value="Conjugal_tfr_TraD_a-type"/>
</dbReference>
<dbReference type="Proteomes" id="UP001589773">
    <property type="component" value="Unassembled WGS sequence"/>
</dbReference>
<proteinExistence type="predicted"/>
<name>A0ABV6FDC2_9BURK</name>
<dbReference type="EMBL" id="JBHLWP010000005">
    <property type="protein sequence ID" value="MFC0251075.1"/>
    <property type="molecule type" value="Genomic_DNA"/>
</dbReference>
<evidence type="ECO:0000313" key="2">
    <source>
        <dbReference type="Proteomes" id="UP001589773"/>
    </source>
</evidence>
<keyword evidence="2" id="KW-1185">Reference proteome</keyword>
<gene>
    <name evidence="1" type="ORF">ACFFJK_04170</name>
</gene>
<comment type="caution">
    <text evidence="1">The sequence shown here is derived from an EMBL/GenBank/DDBJ whole genome shotgun (WGS) entry which is preliminary data.</text>
</comment>
<accession>A0ABV6FDC2</accession>
<organism evidence="1 2">
    <name type="scientific">Massilia consociata</name>
    <dbReference type="NCBI Taxonomy" id="760117"/>
    <lineage>
        <taxon>Bacteria</taxon>
        <taxon>Pseudomonadati</taxon>
        <taxon>Pseudomonadota</taxon>
        <taxon>Betaproteobacteria</taxon>
        <taxon>Burkholderiales</taxon>
        <taxon>Oxalobacteraceae</taxon>
        <taxon>Telluria group</taxon>
        <taxon>Massilia</taxon>
    </lineage>
</organism>
<evidence type="ECO:0000313" key="1">
    <source>
        <dbReference type="EMBL" id="MFC0251075.1"/>
    </source>
</evidence>
<sequence length="148" mass="16394">MQNQEGTKQSWEEKRVQYIDGLKKPTEAQQLLAILYKKANRTEAENKKLAALIKAEKATERALNANAAITKMLNGAKEDERRARNHRLIQQGILFDLVGLDTRSRGEMLGALIAAVASAKANPEHWATWKAKGDALLAEKGNLTTSLD</sequence>
<dbReference type="RefSeq" id="WP_322633948.1">
    <property type="nucleotide sequence ID" value="NZ_JBHLWP010000005.1"/>
</dbReference>
<protein>
    <submittedName>
        <fullName evidence="1">Conjugal transfer protein TraD</fullName>
    </submittedName>
</protein>
<dbReference type="Pfam" id="PF06412">
    <property type="entry name" value="TraD"/>
    <property type="match status" value="1"/>
</dbReference>